<evidence type="ECO:0000313" key="2">
    <source>
        <dbReference type="EMBL" id="GGZ68197.1"/>
    </source>
</evidence>
<dbReference type="Proteomes" id="UP000643403">
    <property type="component" value="Unassembled WGS sequence"/>
</dbReference>
<name>A0ABQ3C5M4_9GAMM</name>
<comment type="caution">
    <text evidence="2">The sequence shown here is derived from an EMBL/GenBank/DDBJ whole genome shotgun (WGS) entry which is preliminary data.</text>
</comment>
<feature type="compositionally biased region" description="Basic and acidic residues" evidence="1">
    <location>
        <begin position="14"/>
        <end position="45"/>
    </location>
</feature>
<feature type="region of interest" description="Disordered" evidence="1">
    <location>
        <begin position="1"/>
        <end position="61"/>
    </location>
</feature>
<gene>
    <name evidence="2" type="ORF">GCM10008101_23120</name>
</gene>
<protein>
    <submittedName>
        <fullName evidence="2">Uncharacterized protein</fullName>
    </submittedName>
</protein>
<accession>A0ABQ3C5M4</accession>
<sequence>MRDMSPKAPPSKTPEPRARSQRDEREEVRRREERLQSAAGRDAEAGRNAGRASDEMRQSTE</sequence>
<feature type="compositionally biased region" description="Basic and acidic residues" evidence="1">
    <location>
        <begin position="52"/>
        <end position="61"/>
    </location>
</feature>
<keyword evidence="3" id="KW-1185">Reference proteome</keyword>
<reference evidence="3" key="1">
    <citation type="journal article" date="2019" name="Int. J. Syst. Evol. Microbiol.">
        <title>The Global Catalogue of Microorganisms (GCM) 10K type strain sequencing project: providing services to taxonomists for standard genome sequencing and annotation.</title>
        <authorList>
            <consortium name="The Broad Institute Genomics Platform"/>
            <consortium name="The Broad Institute Genome Sequencing Center for Infectious Disease"/>
            <person name="Wu L."/>
            <person name="Ma J."/>
        </authorList>
    </citation>
    <scope>NUCLEOTIDE SEQUENCE [LARGE SCALE GENOMIC DNA]</scope>
    <source>
        <strain evidence="3">KCTC 22558</strain>
    </source>
</reference>
<dbReference type="EMBL" id="BMXY01000003">
    <property type="protein sequence ID" value="GGZ68197.1"/>
    <property type="molecule type" value="Genomic_DNA"/>
</dbReference>
<evidence type="ECO:0000256" key="1">
    <source>
        <dbReference type="SAM" id="MobiDB-lite"/>
    </source>
</evidence>
<proteinExistence type="predicted"/>
<evidence type="ECO:0000313" key="3">
    <source>
        <dbReference type="Proteomes" id="UP000643403"/>
    </source>
</evidence>
<organism evidence="2 3">
    <name type="scientific">Cognatilysobacter xinjiangensis</name>
    <dbReference type="NCBI Taxonomy" id="546892"/>
    <lineage>
        <taxon>Bacteria</taxon>
        <taxon>Pseudomonadati</taxon>
        <taxon>Pseudomonadota</taxon>
        <taxon>Gammaproteobacteria</taxon>
        <taxon>Lysobacterales</taxon>
        <taxon>Lysobacteraceae</taxon>
        <taxon>Cognatilysobacter</taxon>
    </lineage>
</organism>